<organism evidence="1 2">
    <name type="scientific">Acaromyces ingoldii</name>
    <dbReference type="NCBI Taxonomy" id="215250"/>
    <lineage>
        <taxon>Eukaryota</taxon>
        <taxon>Fungi</taxon>
        <taxon>Dikarya</taxon>
        <taxon>Basidiomycota</taxon>
        <taxon>Ustilaginomycotina</taxon>
        <taxon>Exobasidiomycetes</taxon>
        <taxon>Exobasidiales</taxon>
        <taxon>Cryptobasidiaceae</taxon>
        <taxon>Acaromyces</taxon>
    </lineage>
</organism>
<name>A0A316YTX0_9BASI</name>
<evidence type="ECO:0000313" key="2">
    <source>
        <dbReference type="Proteomes" id="UP000245768"/>
    </source>
</evidence>
<gene>
    <name evidence="1" type="ORF">FA10DRAFT_266022</name>
</gene>
<dbReference type="EMBL" id="KZ819635">
    <property type="protein sequence ID" value="PWN92224.1"/>
    <property type="molecule type" value="Genomic_DNA"/>
</dbReference>
<dbReference type="InParanoid" id="A0A316YTX0"/>
<reference evidence="1 2" key="1">
    <citation type="journal article" date="2018" name="Mol. Biol. Evol.">
        <title>Broad Genomic Sampling Reveals a Smut Pathogenic Ancestry of the Fungal Clade Ustilaginomycotina.</title>
        <authorList>
            <person name="Kijpornyongpan T."/>
            <person name="Mondo S.J."/>
            <person name="Barry K."/>
            <person name="Sandor L."/>
            <person name="Lee J."/>
            <person name="Lipzen A."/>
            <person name="Pangilinan J."/>
            <person name="LaButti K."/>
            <person name="Hainaut M."/>
            <person name="Henrissat B."/>
            <person name="Grigoriev I.V."/>
            <person name="Spatafora J.W."/>
            <person name="Aime M.C."/>
        </authorList>
    </citation>
    <scope>NUCLEOTIDE SEQUENCE [LARGE SCALE GENOMIC DNA]</scope>
    <source>
        <strain evidence="1 2">MCA 4198</strain>
    </source>
</reference>
<dbReference type="AlphaFoldDB" id="A0A316YTX0"/>
<dbReference type="RefSeq" id="XP_025379422.1">
    <property type="nucleotide sequence ID" value="XM_025521312.1"/>
</dbReference>
<keyword evidence="2" id="KW-1185">Reference proteome</keyword>
<dbReference type="Proteomes" id="UP000245768">
    <property type="component" value="Unassembled WGS sequence"/>
</dbReference>
<sequence>MGHTIANFGPENRVLQQCIHEKVENATLSAIGDMIEKTDGKAFEGLDPETTNFDTFKNTMLSREPKLGPYMQLFLQSGLGRCLLSLQ</sequence>
<proteinExistence type="predicted"/>
<protein>
    <submittedName>
        <fullName evidence="1">Uncharacterized protein</fullName>
    </submittedName>
</protein>
<accession>A0A316YTX0</accession>
<evidence type="ECO:0000313" key="1">
    <source>
        <dbReference type="EMBL" id="PWN92224.1"/>
    </source>
</evidence>
<dbReference type="GeneID" id="37043228"/>